<dbReference type="GeneID" id="301215494"/>
<organism evidence="1 2">
    <name type="scientific">Pediococcus stilesii</name>
    <dbReference type="NCBI Taxonomy" id="331679"/>
    <lineage>
        <taxon>Bacteria</taxon>
        <taxon>Bacillati</taxon>
        <taxon>Bacillota</taxon>
        <taxon>Bacilli</taxon>
        <taxon>Lactobacillales</taxon>
        <taxon>Lactobacillaceae</taxon>
        <taxon>Pediococcus</taxon>
    </lineage>
</organism>
<dbReference type="Pfam" id="PF11372">
    <property type="entry name" value="DUF3173"/>
    <property type="match status" value="1"/>
</dbReference>
<dbReference type="Proteomes" id="UP000305541">
    <property type="component" value="Unassembled WGS sequence"/>
</dbReference>
<sequence>MAAFIDKNELMEQGYPKHTAQNIIRQSKEIMVQRGYPFYMNKRVGRVPKEVVESILGCELESEENSNG</sequence>
<proteinExistence type="predicted"/>
<reference evidence="1 2" key="1">
    <citation type="submission" date="2019-05" db="EMBL/GenBank/DDBJ databases">
        <title>The metagenome of a microbial culture collection derived from dairy environment covers the genomic content of the human microbiome.</title>
        <authorList>
            <person name="Roder T."/>
            <person name="Wuthrich D."/>
            <person name="Sattari Z."/>
            <person name="Von Ah U."/>
            <person name="Bar C."/>
            <person name="Ronchi F."/>
            <person name="Macpherson A.J."/>
            <person name="Ganal-Vonarburg S.C."/>
            <person name="Bruggmann R."/>
            <person name="Vergeres G."/>
        </authorList>
    </citation>
    <scope>NUCLEOTIDE SEQUENCE [LARGE SCALE GENOMIC DNA]</scope>
    <source>
        <strain evidence="1 2">FAM 18815</strain>
    </source>
</reference>
<evidence type="ECO:0000313" key="1">
    <source>
        <dbReference type="EMBL" id="TLQ05638.1"/>
    </source>
</evidence>
<comment type="caution">
    <text evidence="1">The sequence shown here is derived from an EMBL/GenBank/DDBJ whole genome shotgun (WGS) entry which is preliminary data.</text>
</comment>
<dbReference type="AlphaFoldDB" id="A0A5R9BY21"/>
<dbReference type="OrthoDB" id="1915051at2"/>
<evidence type="ECO:0000313" key="2">
    <source>
        <dbReference type="Proteomes" id="UP000305541"/>
    </source>
</evidence>
<name>A0A5R9BY21_9LACO</name>
<protein>
    <submittedName>
        <fullName evidence="1">DUF3173 domain-containing protein</fullName>
    </submittedName>
</protein>
<dbReference type="RefSeq" id="WP_010745209.1">
    <property type="nucleotide sequence ID" value="NZ_VBTH01000001.1"/>
</dbReference>
<gene>
    <name evidence="1" type="ORF">FEZ51_00200</name>
</gene>
<accession>A0A5R9BY21</accession>
<dbReference type="InterPro" id="IPR021512">
    <property type="entry name" value="DUF3173"/>
</dbReference>
<dbReference type="EMBL" id="VBTH01000001">
    <property type="protein sequence ID" value="TLQ05638.1"/>
    <property type="molecule type" value="Genomic_DNA"/>
</dbReference>